<name>A0A1I1E7W7_9BACT</name>
<gene>
    <name evidence="1" type="ORF">SAMN05421780_101579</name>
</gene>
<keyword evidence="2" id="KW-1185">Reference proteome</keyword>
<accession>A0A1I1E7W7</accession>
<dbReference type="EMBL" id="FOLE01000001">
    <property type="protein sequence ID" value="SFB81043.1"/>
    <property type="molecule type" value="Genomic_DNA"/>
</dbReference>
<dbReference type="Proteomes" id="UP000199514">
    <property type="component" value="Unassembled WGS sequence"/>
</dbReference>
<organism evidence="1 2">
    <name type="scientific">Flexibacter flexilis DSM 6793</name>
    <dbReference type="NCBI Taxonomy" id="927664"/>
    <lineage>
        <taxon>Bacteria</taxon>
        <taxon>Pseudomonadati</taxon>
        <taxon>Bacteroidota</taxon>
        <taxon>Cytophagia</taxon>
        <taxon>Cytophagales</taxon>
        <taxon>Flexibacteraceae</taxon>
        <taxon>Flexibacter</taxon>
    </lineage>
</organism>
<evidence type="ECO:0000313" key="2">
    <source>
        <dbReference type="Proteomes" id="UP000199514"/>
    </source>
</evidence>
<dbReference type="AlphaFoldDB" id="A0A1I1E7W7"/>
<evidence type="ECO:0008006" key="3">
    <source>
        <dbReference type="Google" id="ProtNLM"/>
    </source>
</evidence>
<reference evidence="1 2" key="1">
    <citation type="submission" date="2016-10" db="EMBL/GenBank/DDBJ databases">
        <authorList>
            <person name="de Groot N.N."/>
        </authorList>
    </citation>
    <scope>NUCLEOTIDE SEQUENCE [LARGE SCALE GENOMIC DNA]</scope>
    <source>
        <strain evidence="1 2">DSM 6793</strain>
    </source>
</reference>
<protein>
    <recommendedName>
        <fullName evidence="3">Integrase catalytic domain-containing protein</fullName>
    </recommendedName>
</protein>
<proteinExistence type="predicted"/>
<evidence type="ECO:0000313" key="1">
    <source>
        <dbReference type="EMBL" id="SFB81043.1"/>
    </source>
</evidence>
<dbReference type="STRING" id="927664.SAMN05421780_101579"/>
<sequence>MPHFWNNIVVVTKDELVPSFFATWNTLKSEIQRYKDKSYGIKRLQSGGNGRQLLIAFDSLPIEIREALGDPRKLNHIMERFYTVDAEAVRFFSDYRFDDARALSDEHQELYITNACVLNAAIKLMAARRQERITKGGKTTGIMATICSDVASFNEVLKAKYQVQHNLPESEKRFKETFKSYQSEGYVVLVSQKLGKKNAQKVTDTVLEVLEAMFAKDSQKPTATEIHRRYSLFLAGSAKLINTDTGEEYNPSMFKELSQATVHNYLKSWKSKIATYGIRSGDRQKFMTAFKTPHSLEKPKYAGSIISVDDRQPPFKCLEIDGERIWFYNAIDLGSEAFTCWVHGKSKEGIIVDFYRQLVRNYHEWGLPMPHEIEAESALNSSFVDTFLKKGAMFQEVRIEANNARGKRIERYYGELRYRYEKQRTGWLARPFALSEANQAGPDKQPKLLYQTIVDGCLADIEEWNNSPHSVHTDKSRWQVFLENQHPKLKPTNWKGILPHLGFKTQTSCNAGQIRLNNKLFLLGNNGKVALGDELITLMSRCEGQDLDIYWLDGNDGEVIKALVYLRGGSTLMCEAVAKPRYARAVLEQTPDDLAQREIMSAYVATIEAYGRNKRNAIEQVIFIDESKRRFNDFSITGNNKPKATVSSERAAILPPPPDDDEVLVPAFPRITLFERF</sequence>
<dbReference type="RefSeq" id="WP_091506972.1">
    <property type="nucleotide sequence ID" value="NZ_FOLE01000001.1"/>
</dbReference>
<dbReference type="OrthoDB" id="612554at2"/>